<evidence type="ECO:0000256" key="1">
    <source>
        <dbReference type="SAM" id="MobiDB-lite"/>
    </source>
</evidence>
<dbReference type="EMBL" id="KD013069">
    <property type="protein sequence ID" value="EMS67943.1"/>
    <property type="molecule type" value="Genomic_DNA"/>
</dbReference>
<dbReference type="AlphaFoldDB" id="M7ZXP1"/>
<gene>
    <name evidence="2" type="ORF">TRIUR3_23474</name>
</gene>
<feature type="compositionally biased region" description="Basic and acidic residues" evidence="1">
    <location>
        <begin position="1"/>
        <end position="11"/>
    </location>
</feature>
<protein>
    <submittedName>
        <fullName evidence="2">Uncharacterized protein</fullName>
    </submittedName>
</protein>
<accession>M7ZXP1</accession>
<sequence length="92" mass="10640">MAYEPRRDLTSRHWSRAGRQTGMSSSLKCWSIFFLEDASKKSKAAAQKDENWKFIVILRWKREYYFSVIDVQPAAKNSVTTIGRPSSHISAQ</sequence>
<feature type="region of interest" description="Disordered" evidence="1">
    <location>
        <begin position="1"/>
        <end position="24"/>
    </location>
</feature>
<proteinExistence type="predicted"/>
<evidence type="ECO:0000313" key="2">
    <source>
        <dbReference type="EMBL" id="EMS67943.1"/>
    </source>
</evidence>
<reference evidence="2" key="1">
    <citation type="journal article" date="2013" name="Nature">
        <title>Draft genome of the wheat A-genome progenitor Triticum urartu.</title>
        <authorList>
            <person name="Ling H.Q."/>
            <person name="Zhao S."/>
            <person name="Liu D."/>
            <person name="Wang J."/>
            <person name="Sun H."/>
            <person name="Zhang C."/>
            <person name="Fan H."/>
            <person name="Li D."/>
            <person name="Dong L."/>
            <person name="Tao Y."/>
            <person name="Gao C."/>
            <person name="Wu H."/>
            <person name="Li Y."/>
            <person name="Cui Y."/>
            <person name="Guo X."/>
            <person name="Zheng S."/>
            <person name="Wang B."/>
            <person name="Yu K."/>
            <person name="Liang Q."/>
            <person name="Yang W."/>
            <person name="Lou X."/>
            <person name="Chen J."/>
            <person name="Feng M."/>
            <person name="Jian J."/>
            <person name="Zhang X."/>
            <person name="Luo G."/>
            <person name="Jiang Y."/>
            <person name="Liu J."/>
            <person name="Wang Z."/>
            <person name="Sha Y."/>
            <person name="Zhang B."/>
            <person name="Wu H."/>
            <person name="Tang D."/>
            <person name="Shen Q."/>
            <person name="Xue P."/>
            <person name="Zou S."/>
            <person name="Wang X."/>
            <person name="Liu X."/>
            <person name="Wang F."/>
            <person name="Yang Y."/>
            <person name="An X."/>
            <person name="Dong Z."/>
            <person name="Zhang K."/>
            <person name="Zhang X."/>
            <person name="Luo M.C."/>
            <person name="Dvorak J."/>
            <person name="Tong Y."/>
            <person name="Wang J."/>
            <person name="Yang H."/>
            <person name="Li Z."/>
            <person name="Wang D."/>
            <person name="Zhang A."/>
            <person name="Wang J."/>
        </authorList>
    </citation>
    <scope>NUCLEOTIDE SEQUENCE</scope>
</reference>
<organism evidence="2">
    <name type="scientific">Triticum urartu</name>
    <name type="common">Red wild einkorn</name>
    <name type="synonym">Crithodium urartu</name>
    <dbReference type="NCBI Taxonomy" id="4572"/>
    <lineage>
        <taxon>Eukaryota</taxon>
        <taxon>Viridiplantae</taxon>
        <taxon>Streptophyta</taxon>
        <taxon>Embryophyta</taxon>
        <taxon>Tracheophyta</taxon>
        <taxon>Spermatophyta</taxon>
        <taxon>Magnoliopsida</taxon>
        <taxon>Liliopsida</taxon>
        <taxon>Poales</taxon>
        <taxon>Poaceae</taxon>
        <taxon>BOP clade</taxon>
        <taxon>Pooideae</taxon>
        <taxon>Triticodae</taxon>
        <taxon>Triticeae</taxon>
        <taxon>Triticinae</taxon>
        <taxon>Triticum</taxon>
    </lineage>
</organism>
<name>M7ZXP1_TRIUA</name>